<organism evidence="1">
    <name type="scientific">Kribbella sp. HUAS MG21</name>
    <dbReference type="NCBI Taxonomy" id="3160966"/>
    <lineage>
        <taxon>Bacteria</taxon>
        <taxon>Bacillati</taxon>
        <taxon>Actinomycetota</taxon>
        <taxon>Actinomycetes</taxon>
        <taxon>Propionibacteriales</taxon>
        <taxon>Kribbellaceae</taxon>
        <taxon>Kribbella</taxon>
    </lineage>
</organism>
<dbReference type="EMBL" id="CP158165">
    <property type="protein sequence ID" value="XBV25991.1"/>
    <property type="molecule type" value="Genomic_DNA"/>
</dbReference>
<dbReference type="InterPro" id="IPR011991">
    <property type="entry name" value="ArsR-like_HTH"/>
</dbReference>
<dbReference type="RefSeq" id="WP_350278798.1">
    <property type="nucleotide sequence ID" value="NZ_CP158165.1"/>
</dbReference>
<gene>
    <name evidence="1" type="ORF">ABN611_06095</name>
</gene>
<dbReference type="SUPFAM" id="SSF46785">
    <property type="entry name" value="Winged helix' DNA-binding domain"/>
    <property type="match status" value="1"/>
</dbReference>
<dbReference type="InterPro" id="IPR036388">
    <property type="entry name" value="WH-like_DNA-bd_sf"/>
</dbReference>
<reference evidence="1" key="1">
    <citation type="submission" date="2024-06" db="EMBL/GenBank/DDBJ databases">
        <title>Kribbella sp. strain HUAS MG21 genome sequences.</title>
        <authorList>
            <person name="Mo P."/>
        </authorList>
    </citation>
    <scope>NUCLEOTIDE SEQUENCE</scope>
    <source>
        <strain evidence="1">HUAS MG21</strain>
    </source>
</reference>
<protein>
    <recommendedName>
        <fullName evidence="2">MarR family transcriptional regulator</fullName>
    </recommendedName>
</protein>
<evidence type="ECO:0008006" key="2">
    <source>
        <dbReference type="Google" id="ProtNLM"/>
    </source>
</evidence>
<evidence type="ECO:0000313" key="1">
    <source>
        <dbReference type="EMBL" id="XBV25991.1"/>
    </source>
</evidence>
<proteinExistence type="predicted"/>
<dbReference type="CDD" id="cd00090">
    <property type="entry name" value="HTH_ARSR"/>
    <property type="match status" value="1"/>
</dbReference>
<accession>A0AAU7THM2</accession>
<sequence length="315" mass="33973">MARYELEPGDYGLVRFAVSPLTELGNSLRALRAPASYPLQAPWYAAAWRVRDQLPLDVLSGLIGPNFDTPDLFNPRVGVPLTIDAQLAYVRDQDLRALGADIEFAVGGIPRRLGACGRSFGERLAEALAAYWKLAFEPHWARMRSTLEADVAHRARSLAAEGVIATLNGCGPGVRADPTTITAHILGNSHDDLTLYTRGRPLYAVPSLFTLSSSTPLADSDPMVVYRSIGQRSMWLDGAGAPGRAGLLSAHRLRYLNALGSGQSTTALAARFAVSPSAANQVLRAMTAQGLVRPRRNGRSVIYERTPLGDQLAEL</sequence>
<dbReference type="Gene3D" id="1.10.10.10">
    <property type="entry name" value="Winged helix-like DNA-binding domain superfamily/Winged helix DNA-binding domain"/>
    <property type="match status" value="1"/>
</dbReference>
<dbReference type="AlphaFoldDB" id="A0AAU7THM2"/>
<dbReference type="InterPro" id="IPR036390">
    <property type="entry name" value="WH_DNA-bd_sf"/>
</dbReference>
<name>A0AAU7THM2_9ACTN</name>